<gene>
    <name evidence="2" type="ORF">RM445_30000</name>
</gene>
<dbReference type="InterPro" id="IPR041657">
    <property type="entry name" value="HTH_17"/>
</dbReference>
<evidence type="ECO:0000259" key="1">
    <source>
        <dbReference type="Pfam" id="PF12728"/>
    </source>
</evidence>
<evidence type="ECO:0000313" key="2">
    <source>
        <dbReference type="EMBL" id="MDT0353730.1"/>
    </source>
</evidence>
<feature type="domain" description="Helix-turn-helix" evidence="1">
    <location>
        <begin position="66"/>
        <end position="115"/>
    </location>
</feature>
<evidence type="ECO:0000313" key="3">
    <source>
        <dbReference type="Proteomes" id="UP001183202"/>
    </source>
</evidence>
<dbReference type="NCBIfam" id="TIGR01764">
    <property type="entry name" value="excise"/>
    <property type="match status" value="1"/>
</dbReference>
<protein>
    <submittedName>
        <fullName evidence="2">Helix-turn-helix domain-containing protein</fullName>
    </submittedName>
</protein>
<proteinExistence type="predicted"/>
<dbReference type="RefSeq" id="WP_311560240.1">
    <property type="nucleotide sequence ID" value="NZ_JAVREJ010000042.1"/>
</dbReference>
<sequence length="117" mass="12795">MTSGDELRRTVVTALLLGRRELRRNGTAVPPEFDLVVEMFIAPGVVTSSQECSLLAPEEECGDAAFMTIKETARRLRISASTVRRLIAGGELDVRRAGRRVLIPVAAVQEFGERRAG</sequence>
<comment type="caution">
    <text evidence="2">The sequence shown here is derived from an EMBL/GenBank/DDBJ whole genome shotgun (WGS) entry which is preliminary data.</text>
</comment>
<dbReference type="EMBL" id="JAVREJ010000042">
    <property type="protein sequence ID" value="MDT0353730.1"/>
    <property type="molecule type" value="Genomic_DNA"/>
</dbReference>
<accession>A0ABU2NID4</accession>
<dbReference type="SUPFAM" id="SSF46955">
    <property type="entry name" value="Putative DNA-binding domain"/>
    <property type="match status" value="1"/>
</dbReference>
<name>A0ABU2NID4_9PSEU</name>
<organism evidence="2 3">
    <name type="scientific">Pseudonocardia charpentierae</name>
    <dbReference type="NCBI Taxonomy" id="3075545"/>
    <lineage>
        <taxon>Bacteria</taxon>
        <taxon>Bacillati</taxon>
        <taxon>Actinomycetota</taxon>
        <taxon>Actinomycetes</taxon>
        <taxon>Pseudonocardiales</taxon>
        <taxon>Pseudonocardiaceae</taxon>
        <taxon>Pseudonocardia</taxon>
    </lineage>
</organism>
<dbReference type="Proteomes" id="UP001183202">
    <property type="component" value="Unassembled WGS sequence"/>
</dbReference>
<keyword evidence="3" id="KW-1185">Reference proteome</keyword>
<dbReference type="InterPro" id="IPR009061">
    <property type="entry name" value="DNA-bd_dom_put_sf"/>
</dbReference>
<reference evidence="3" key="1">
    <citation type="submission" date="2023-07" db="EMBL/GenBank/DDBJ databases">
        <title>30 novel species of actinomycetes from the DSMZ collection.</title>
        <authorList>
            <person name="Nouioui I."/>
        </authorList>
    </citation>
    <scope>NUCLEOTIDE SEQUENCE [LARGE SCALE GENOMIC DNA]</scope>
    <source>
        <strain evidence="3">DSM 45834</strain>
    </source>
</reference>
<dbReference type="Pfam" id="PF12728">
    <property type="entry name" value="HTH_17"/>
    <property type="match status" value="1"/>
</dbReference>
<dbReference type="InterPro" id="IPR010093">
    <property type="entry name" value="SinI_DNA-bd"/>
</dbReference>